<sequence length="134" mass="14975">MALNNPQKWLFEPKIWRVITGVYVLIITFASLNPWFRPRSENNFWSPDKWLHFAAYSGLSILLGLSYARLKKNDWLAIMATAGTLGFGLELVQGIALPFRTFSWHDAASNIAGAALGAIVVKVIIRPADFPSVK</sequence>
<dbReference type="AlphaFoldDB" id="A0A933IBF5"/>
<gene>
    <name evidence="2" type="ORF">HY768_03245</name>
</gene>
<accession>A0A933IBF5</accession>
<reference evidence="2" key="1">
    <citation type="submission" date="2020-07" db="EMBL/GenBank/DDBJ databases">
        <title>Huge and variable diversity of episymbiotic CPR bacteria and DPANN archaea in groundwater ecosystems.</title>
        <authorList>
            <person name="He C.Y."/>
            <person name="Keren R."/>
            <person name="Whittaker M."/>
            <person name="Farag I.F."/>
            <person name="Doudna J."/>
            <person name="Cate J.H.D."/>
            <person name="Banfield J.F."/>
        </authorList>
    </citation>
    <scope>NUCLEOTIDE SEQUENCE</scope>
    <source>
        <strain evidence="2">NC_groundwater_1520_Pr4_B-0.1um_53_5</strain>
    </source>
</reference>
<proteinExistence type="predicted"/>
<evidence type="ECO:0008006" key="4">
    <source>
        <dbReference type="Google" id="ProtNLM"/>
    </source>
</evidence>
<comment type="caution">
    <text evidence="2">The sequence shown here is derived from an EMBL/GenBank/DDBJ whole genome shotgun (WGS) entry which is preliminary data.</text>
</comment>
<dbReference type="EMBL" id="JACQXR010000039">
    <property type="protein sequence ID" value="MBI4726234.1"/>
    <property type="molecule type" value="Genomic_DNA"/>
</dbReference>
<dbReference type="PANTHER" id="PTHR28008">
    <property type="entry name" value="DOMAIN PROTEIN, PUTATIVE (AFU_ORTHOLOGUE AFUA_3G10980)-RELATED"/>
    <property type="match status" value="1"/>
</dbReference>
<dbReference type="PANTHER" id="PTHR28008:SF1">
    <property type="entry name" value="DOMAIN PROTEIN, PUTATIVE (AFU_ORTHOLOGUE AFUA_3G10980)-RELATED"/>
    <property type="match status" value="1"/>
</dbReference>
<evidence type="ECO:0000313" key="2">
    <source>
        <dbReference type="EMBL" id="MBI4726234.1"/>
    </source>
</evidence>
<feature type="transmembrane region" description="Helical" evidence="1">
    <location>
        <begin position="107"/>
        <end position="125"/>
    </location>
</feature>
<evidence type="ECO:0000313" key="3">
    <source>
        <dbReference type="Proteomes" id="UP000736328"/>
    </source>
</evidence>
<keyword evidence="1" id="KW-1133">Transmembrane helix</keyword>
<keyword evidence="1" id="KW-0472">Membrane</keyword>
<feature type="transmembrane region" description="Helical" evidence="1">
    <location>
        <begin position="15"/>
        <end position="35"/>
    </location>
</feature>
<feature type="transmembrane region" description="Helical" evidence="1">
    <location>
        <begin position="75"/>
        <end position="95"/>
    </location>
</feature>
<dbReference type="Proteomes" id="UP000736328">
    <property type="component" value="Unassembled WGS sequence"/>
</dbReference>
<organism evidence="2 3">
    <name type="scientific">candidate division TA06 bacterium</name>
    <dbReference type="NCBI Taxonomy" id="2250710"/>
    <lineage>
        <taxon>Bacteria</taxon>
        <taxon>Bacteria division TA06</taxon>
    </lineage>
</organism>
<name>A0A933IBF5_UNCT6</name>
<feature type="transmembrane region" description="Helical" evidence="1">
    <location>
        <begin position="50"/>
        <end position="68"/>
    </location>
</feature>
<protein>
    <recommendedName>
        <fullName evidence="4">VanZ-like domain-containing protein</fullName>
    </recommendedName>
</protein>
<evidence type="ECO:0000256" key="1">
    <source>
        <dbReference type="SAM" id="Phobius"/>
    </source>
</evidence>
<keyword evidence="1" id="KW-0812">Transmembrane</keyword>